<dbReference type="SUPFAM" id="SSF90229">
    <property type="entry name" value="CCCH zinc finger"/>
    <property type="match status" value="1"/>
</dbReference>
<sequence length="371" mass="42440">MTEKYYCLDNFFKKMTDLESPKKNNDCYFYYYSTCAKGDNCTFRHEPSALGCETMCSFWKEGKCLNVHCNFRHMELRKNRKAIPCYWESQPGGCLKPHCPFLHQSPKPAAANESHESKTDSGTESADNSMNEKFSHLSEKGFKNAPVDSLVVNFEEESDNESAPTNSPIKSNHRAVKVKTLEEIKLEKIQAESAAYYSYPEDDGEDLRQRIWERLSTKNPGFGLKRQHETNITGPLSKKPKKTETDVSEIKIKTLDEIRAERAKKTSQNSDAINICDSCVSSSTEDTQNEVKKAKIKLQREPAYIQEKKEQLNETKEVVDKTSDSDVDMSQSNNNKTADEILLLQDDDDNCNVSLKEEERLLNDLDDFLED</sequence>
<evidence type="ECO:0000256" key="2">
    <source>
        <dbReference type="ARBA" id="ARBA00022771"/>
    </source>
</evidence>
<dbReference type="GO" id="GO:0008270">
    <property type="term" value="F:zinc ion binding"/>
    <property type="evidence" value="ECO:0007669"/>
    <property type="project" value="UniProtKB-KW"/>
</dbReference>
<keyword evidence="1 4" id="KW-0479">Metal-binding</keyword>
<dbReference type="Pfam" id="PF15663">
    <property type="entry name" value="zf-CCCH_3"/>
    <property type="match status" value="1"/>
</dbReference>
<organism evidence="7 8">
    <name type="scientific">Tribolium castaneum</name>
    <name type="common">Red flour beetle</name>
    <dbReference type="NCBI Taxonomy" id="7070"/>
    <lineage>
        <taxon>Eukaryota</taxon>
        <taxon>Metazoa</taxon>
        <taxon>Ecdysozoa</taxon>
        <taxon>Arthropoda</taxon>
        <taxon>Hexapoda</taxon>
        <taxon>Insecta</taxon>
        <taxon>Pterygota</taxon>
        <taxon>Neoptera</taxon>
        <taxon>Endopterygota</taxon>
        <taxon>Coleoptera</taxon>
        <taxon>Polyphaga</taxon>
        <taxon>Cucujiformia</taxon>
        <taxon>Tenebrionidae</taxon>
        <taxon>Tenebrionidae incertae sedis</taxon>
        <taxon>Tribolium</taxon>
    </lineage>
</organism>
<feature type="region of interest" description="Disordered" evidence="5">
    <location>
        <begin position="106"/>
        <end position="130"/>
    </location>
</feature>
<evidence type="ECO:0000256" key="4">
    <source>
        <dbReference type="PROSITE-ProRule" id="PRU00723"/>
    </source>
</evidence>
<feature type="domain" description="C3H1-type" evidence="6">
    <location>
        <begin position="79"/>
        <end position="106"/>
    </location>
</feature>
<evidence type="ECO:0000313" key="7">
    <source>
        <dbReference type="EMBL" id="KYB27998.1"/>
    </source>
</evidence>
<keyword evidence="3 4" id="KW-0862">Zinc</keyword>
<dbReference type="InterPro" id="IPR000571">
    <property type="entry name" value="Znf_CCCH"/>
</dbReference>
<feature type="region of interest" description="Disordered" evidence="5">
    <location>
        <begin position="306"/>
        <end position="334"/>
    </location>
</feature>
<dbReference type="PANTHER" id="PTHR15725">
    <property type="entry name" value="ZN-FINGER, C-X8-C-X5-C-X3-H TYPE-CONTAINING"/>
    <property type="match status" value="1"/>
</dbReference>
<dbReference type="InterPro" id="IPR041686">
    <property type="entry name" value="Znf-CCCH_3"/>
</dbReference>
<feature type="region of interest" description="Disordered" evidence="5">
    <location>
        <begin position="222"/>
        <end position="247"/>
    </location>
</feature>
<proteinExistence type="predicted"/>
<dbReference type="AlphaFoldDB" id="A0A139WJ07"/>
<evidence type="ECO:0000259" key="6">
    <source>
        <dbReference type="PROSITE" id="PS50103"/>
    </source>
</evidence>
<dbReference type="STRING" id="7070.A0A139WJ07"/>
<protein>
    <submittedName>
        <fullName evidence="7">Zinc finger CCCH domain-containing protein 11A-like Protein</fullName>
    </submittedName>
</protein>
<dbReference type="PROSITE" id="PS50103">
    <property type="entry name" value="ZF_C3H1"/>
    <property type="match status" value="2"/>
</dbReference>
<dbReference type="FunFam" id="4.10.1000.10:FF:000026">
    <property type="entry name" value="Zinc finger CCCH domain-containing protein 11A"/>
    <property type="match status" value="1"/>
</dbReference>
<evidence type="ECO:0000256" key="3">
    <source>
        <dbReference type="ARBA" id="ARBA00022833"/>
    </source>
</evidence>
<name>A0A139WJ07_TRICA</name>
<accession>A0A139WJ07</accession>
<dbReference type="KEGG" id="tca:103312695"/>
<gene>
    <name evidence="7" type="primary">AUGUSTUS-3.0.2_07327</name>
    <name evidence="7" type="ORF">TcasGA2_TC007327</name>
</gene>
<feature type="compositionally biased region" description="Basic and acidic residues" evidence="5">
    <location>
        <begin position="306"/>
        <end position="324"/>
    </location>
</feature>
<dbReference type="InParanoid" id="A0A139WJ07"/>
<evidence type="ECO:0000256" key="1">
    <source>
        <dbReference type="ARBA" id="ARBA00022723"/>
    </source>
</evidence>
<feature type="domain" description="C3H1-type" evidence="6">
    <location>
        <begin position="21"/>
        <end position="48"/>
    </location>
</feature>
<reference evidence="7 8" key="2">
    <citation type="journal article" date="2010" name="Nucleic Acids Res.">
        <title>BeetleBase in 2010: revisions to provide comprehensive genomic information for Tribolium castaneum.</title>
        <authorList>
            <person name="Kim H.S."/>
            <person name="Murphy T."/>
            <person name="Xia J."/>
            <person name="Caragea D."/>
            <person name="Park Y."/>
            <person name="Beeman R.W."/>
            <person name="Lorenzen M.D."/>
            <person name="Butcher S."/>
            <person name="Manak J.R."/>
            <person name="Brown S.J."/>
        </authorList>
    </citation>
    <scope>GENOME REANNOTATION</scope>
    <source>
        <strain evidence="7 8">Georgia GA2</strain>
    </source>
</reference>
<dbReference type="OrthoDB" id="5395350at2759"/>
<evidence type="ECO:0000313" key="8">
    <source>
        <dbReference type="Proteomes" id="UP000007266"/>
    </source>
</evidence>
<feature type="zinc finger region" description="C3H1-type" evidence="4">
    <location>
        <begin position="21"/>
        <end position="48"/>
    </location>
</feature>
<dbReference type="Proteomes" id="UP000007266">
    <property type="component" value="Linkage group 4"/>
</dbReference>
<keyword evidence="2 4" id="KW-0863">Zinc-finger</keyword>
<dbReference type="PANTHER" id="PTHR15725:SF14">
    <property type="entry name" value="ZINC FINGER CCCH DOMAIN-CONTAINING PROTEIN 11A"/>
    <property type="match status" value="1"/>
</dbReference>
<dbReference type="SMART" id="SM00356">
    <property type="entry name" value="ZnF_C3H1"/>
    <property type="match status" value="3"/>
</dbReference>
<keyword evidence="8" id="KW-1185">Reference proteome</keyword>
<reference evidence="7 8" key="1">
    <citation type="journal article" date="2008" name="Nature">
        <title>The genome of the model beetle and pest Tribolium castaneum.</title>
        <authorList>
            <consortium name="Tribolium Genome Sequencing Consortium"/>
            <person name="Richards S."/>
            <person name="Gibbs R.A."/>
            <person name="Weinstock G.M."/>
            <person name="Brown S.J."/>
            <person name="Denell R."/>
            <person name="Beeman R.W."/>
            <person name="Gibbs R."/>
            <person name="Beeman R.W."/>
            <person name="Brown S.J."/>
            <person name="Bucher G."/>
            <person name="Friedrich M."/>
            <person name="Grimmelikhuijzen C.J."/>
            <person name="Klingler M."/>
            <person name="Lorenzen M."/>
            <person name="Richards S."/>
            <person name="Roth S."/>
            <person name="Schroder R."/>
            <person name="Tautz D."/>
            <person name="Zdobnov E.M."/>
            <person name="Muzny D."/>
            <person name="Gibbs R.A."/>
            <person name="Weinstock G.M."/>
            <person name="Attaway T."/>
            <person name="Bell S."/>
            <person name="Buhay C.J."/>
            <person name="Chandrabose M.N."/>
            <person name="Chavez D."/>
            <person name="Clerk-Blankenburg K.P."/>
            <person name="Cree A."/>
            <person name="Dao M."/>
            <person name="Davis C."/>
            <person name="Chacko J."/>
            <person name="Dinh H."/>
            <person name="Dugan-Rocha S."/>
            <person name="Fowler G."/>
            <person name="Garner T.T."/>
            <person name="Garnes J."/>
            <person name="Gnirke A."/>
            <person name="Hawes A."/>
            <person name="Hernandez J."/>
            <person name="Hines S."/>
            <person name="Holder M."/>
            <person name="Hume J."/>
            <person name="Jhangiani S.N."/>
            <person name="Joshi V."/>
            <person name="Khan Z.M."/>
            <person name="Jackson L."/>
            <person name="Kovar C."/>
            <person name="Kowis A."/>
            <person name="Lee S."/>
            <person name="Lewis L.R."/>
            <person name="Margolis J."/>
            <person name="Morgan M."/>
            <person name="Nazareth L.V."/>
            <person name="Nguyen N."/>
            <person name="Okwuonu G."/>
            <person name="Parker D."/>
            <person name="Richards S."/>
            <person name="Ruiz S.J."/>
            <person name="Santibanez J."/>
            <person name="Savard J."/>
            <person name="Scherer S.E."/>
            <person name="Schneider B."/>
            <person name="Sodergren E."/>
            <person name="Tautz D."/>
            <person name="Vattahil S."/>
            <person name="Villasana D."/>
            <person name="White C.S."/>
            <person name="Wright R."/>
            <person name="Park Y."/>
            <person name="Beeman R.W."/>
            <person name="Lord J."/>
            <person name="Oppert B."/>
            <person name="Lorenzen M."/>
            <person name="Brown S."/>
            <person name="Wang L."/>
            <person name="Savard J."/>
            <person name="Tautz D."/>
            <person name="Richards S."/>
            <person name="Weinstock G."/>
            <person name="Gibbs R.A."/>
            <person name="Liu Y."/>
            <person name="Worley K."/>
            <person name="Weinstock G."/>
            <person name="Elsik C.G."/>
            <person name="Reese J.T."/>
            <person name="Elhaik E."/>
            <person name="Landan G."/>
            <person name="Graur D."/>
            <person name="Arensburger P."/>
            <person name="Atkinson P."/>
            <person name="Beeman R.W."/>
            <person name="Beidler J."/>
            <person name="Brown S.J."/>
            <person name="Demuth J.P."/>
            <person name="Drury D.W."/>
            <person name="Du Y.Z."/>
            <person name="Fujiwara H."/>
            <person name="Lorenzen M."/>
            <person name="Maselli V."/>
            <person name="Osanai M."/>
            <person name="Park Y."/>
            <person name="Robertson H.M."/>
            <person name="Tu Z."/>
            <person name="Wang J.J."/>
            <person name="Wang S."/>
            <person name="Richards S."/>
            <person name="Song H."/>
            <person name="Zhang L."/>
            <person name="Sodergren E."/>
            <person name="Werner D."/>
            <person name="Stanke M."/>
            <person name="Morgenstern B."/>
            <person name="Solovyev V."/>
            <person name="Kosarev P."/>
            <person name="Brown G."/>
            <person name="Chen H.C."/>
            <person name="Ermolaeva O."/>
            <person name="Hlavina W."/>
            <person name="Kapustin Y."/>
            <person name="Kiryutin B."/>
            <person name="Kitts P."/>
            <person name="Maglott D."/>
            <person name="Pruitt K."/>
            <person name="Sapojnikov V."/>
            <person name="Souvorov A."/>
            <person name="Mackey A.J."/>
            <person name="Waterhouse R.M."/>
            <person name="Wyder S."/>
            <person name="Zdobnov E.M."/>
            <person name="Zdobnov E.M."/>
            <person name="Wyder S."/>
            <person name="Kriventseva E.V."/>
            <person name="Kadowaki T."/>
            <person name="Bork P."/>
            <person name="Aranda M."/>
            <person name="Bao R."/>
            <person name="Beermann A."/>
            <person name="Berns N."/>
            <person name="Bolognesi R."/>
            <person name="Bonneton F."/>
            <person name="Bopp D."/>
            <person name="Brown S.J."/>
            <person name="Bucher G."/>
            <person name="Butts T."/>
            <person name="Chaumot A."/>
            <person name="Denell R.E."/>
            <person name="Ferrier D.E."/>
            <person name="Friedrich M."/>
            <person name="Gordon C.M."/>
            <person name="Jindra M."/>
            <person name="Klingler M."/>
            <person name="Lan Q."/>
            <person name="Lattorff H.M."/>
            <person name="Laudet V."/>
            <person name="von Levetsow C."/>
            <person name="Liu Z."/>
            <person name="Lutz R."/>
            <person name="Lynch J.A."/>
            <person name="da Fonseca R.N."/>
            <person name="Posnien N."/>
            <person name="Reuter R."/>
            <person name="Roth S."/>
            <person name="Savard J."/>
            <person name="Schinko J.B."/>
            <person name="Schmitt C."/>
            <person name="Schoppmeier M."/>
            <person name="Schroder R."/>
            <person name="Shippy T.D."/>
            <person name="Simonnet F."/>
            <person name="Marques-Souza H."/>
            <person name="Tautz D."/>
            <person name="Tomoyasu Y."/>
            <person name="Trauner J."/>
            <person name="Van der Zee M."/>
            <person name="Vervoort M."/>
            <person name="Wittkopp N."/>
            <person name="Wimmer E.A."/>
            <person name="Yang X."/>
            <person name="Jones A.K."/>
            <person name="Sattelle D.B."/>
            <person name="Ebert P.R."/>
            <person name="Nelson D."/>
            <person name="Scott J.G."/>
            <person name="Beeman R.W."/>
            <person name="Muthukrishnan S."/>
            <person name="Kramer K.J."/>
            <person name="Arakane Y."/>
            <person name="Beeman R.W."/>
            <person name="Zhu Q."/>
            <person name="Hogenkamp D."/>
            <person name="Dixit R."/>
            <person name="Oppert B."/>
            <person name="Jiang H."/>
            <person name="Zou Z."/>
            <person name="Marshall J."/>
            <person name="Elpidina E."/>
            <person name="Vinokurov K."/>
            <person name="Oppert C."/>
            <person name="Zou Z."/>
            <person name="Evans J."/>
            <person name="Lu Z."/>
            <person name="Zhao P."/>
            <person name="Sumathipala N."/>
            <person name="Altincicek B."/>
            <person name="Vilcinskas A."/>
            <person name="Williams M."/>
            <person name="Hultmark D."/>
            <person name="Hetru C."/>
            <person name="Jiang H."/>
            <person name="Grimmelikhuijzen C.J."/>
            <person name="Hauser F."/>
            <person name="Cazzamali G."/>
            <person name="Williamson M."/>
            <person name="Park Y."/>
            <person name="Li B."/>
            <person name="Tanaka Y."/>
            <person name="Predel R."/>
            <person name="Neupert S."/>
            <person name="Schachtner J."/>
            <person name="Verleyen P."/>
            <person name="Raible F."/>
            <person name="Bork P."/>
            <person name="Friedrich M."/>
            <person name="Walden K.K."/>
            <person name="Robertson H.M."/>
            <person name="Angeli S."/>
            <person name="Foret S."/>
            <person name="Bucher G."/>
            <person name="Schuetz S."/>
            <person name="Maleszka R."/>
            <person name="Wimmer E.A."/>
            <person name="Beeman R.W."/>
            <person name="Lorenzen M."/>
            <person name="Tomoyasu Y."/>
            <person name="Miller S.C."/>
            <person name="Grossmann D."/>
            <person name="Bucher G."/>
        </authorList>
    </citation>
    <scope>NUCLEOTIDE SEQUENCE [LARGE SCALE GENOMIC DNA]</scope>
    <source>
        <strain evidence="7 8">Georgia GA2</strain>
    </source>
</reference>
<dbReference type="EMBL" id="KQ971338">
    <property type="protein sequence ID" value="KYB27998.1"/>
    <property type="molecule type" value="Genomic_DNA"/>
</dbReference>
<dbReference type="Gene3D" id="4.10.1000.10">
    <property type="entry name" value="Zinc finger, CCCH-type"/>
    <property type="match status" value="1"/>
</dbReference>
<dbReference type="InterPro" id="IPR036855">
    <property type="entry name" value="Znf_CCCH_sf"/>
</dbReference>
<evidence type="ECO:0000256" key="5">
    <source>
        <dbReference type="SAM" id="MobiDB-lite"/>
    </source>
</evidence>
<feature type="zinc finger region" description="C3H1-type" evidence="4">
    <location>
        <begin position="79"/>
        <end position="106"/>
    </location>
</feature>